<dbReference type="EMBL" id="MU267634">
    <property type="protein sequence ID" value="KAH7913272.1"/>
    <property type="molecule type" value="Genomic_DNA"/>
</dbReference>
<gene>
    <name evidence="1" type="ORF">BJ138DRAFT_656027</name>
</gene>
<accession>A0ACB8AJ82</accession>
<sequence length="357" mass="39525">MVSNTSGGESRNPTTQSEILPGEGRSPSKQQSNTKDKLPPKALRNIVIFGESGVGKSSLINACAGESVAQTSSGASGCTFEYSRYEITIGNETFGIWDTIGLDEGSYGRVPATQAEDNLKKLLHDLAKASGVDLLVYCVRGARMRKALQRNYTLFHSAICRKKVPIALVVTGLENHEGDMESWWKDNGHEFQKLNMHFCGHACVTTLNQAVVPSSLLRTRCEHSRDTIRRLIADSVHAKEWRAAERTWMDAVMADVRGMLGPGEEGEDRFPNLILCDITSDITNDAPPNRSRKDSTTKDRTINLQNPVVFHAKITNPVSFQSPVTFNLSKRDTSSMMPFDFHRSEIGGKTFNIFRIS</sequence>
<evidence type="ECO:0000313" key="1">
    <source>
        <dbReference type="EMBL" id="KAH7913272.1"/>
    </source>
</evidence>
<dbReference type="Proteomes" id="UP000790377">
    <property type="component" value="Unassembled WGS sequence"/>
</dbReference>
<organism evidence="1 2">
    <name type="scientific">Hygrophoropsis aurantiaca</name>
    <dbReference type="NCBI Taxonomy" id="72124"/>
    <lineage>
        <taxon>Eukaryota</taxon>
        <taxon>Fungi</taxon>
        <taxon>Dikarya</taxon>
        <taxon>Basidiomycota</taxon>
        <taxon>Agaricomycotina</taxon>
        <taxon>Agaricomycetes</taxon>
        <taxon>Agaricomycetidae</taxon>
        <taxon>Boletales</taxon>
        <taxon>Coniophorineae</taxon>
        <taxon>Hygrophoropsidaceae</taxon>
        <taxon>Hygrophoropsis</taxon>
    </lineage>
</organism>
<proteinExistence type="predicted"/>
<name>A0ACB8AJ82_9AGAM</name>
<keyword evidence="2" id="KW-1185">Reference proteome</keyword>
<evidence type="ECO:0000313" key="2">
    <source>
        <dbReference type="Proteomes" id="UP000790377"/>
    </source>
</evidence>
<protein>
    <submittedName>
        <fullName evidence="1">P-loop containing nucleoside triphosphate hydrolase protein</fullName>
    </submittedName>
</protein>
<reference evidence="1" key="1">
    <citation type="journal article" date="2021" name="New Phytol.">
        <title>Evolutionary innovations through gain and loss of genes in the ectomycorrhizal Boletales.</title>
        <authorList>
            <person name="Wu G."/>
            <person name="Miyauchi S."/>
            <person name="Morin E."/>
            <person name="Kuo A."/>
            <person name="Drula E."/>
            <person name="Varga T."/>
            <person name="Kohler A."/>
            <person name="Feng B."/>
            <person name="Cao Y."/>
            <person name="Lipzen A."/>
            <person name="Daum C."/>
            <person name="Hundley H."/>
            <person name="Pangilinan J."/>
            <person name="Johnson J."/>
            <person name="Barry K."/>
            <person name="LaButti K."/>
            <person name="Ng V."/>
            <person name="Ahrendt S."/>
            <person name="Min B."/>
            <person name="Choi I.G."/>
            <person name="Park H."/>
            <person name="Plett J.M."/>
            <person name="Magnuson J."/>
            <person name="Spatafora J.W."/>
            <person name="Nagy L.G."/>
            <person name="Henrissat B."/>
            <person name="Grigoriev I.V."/>
            <person name="Yang Z.L."/>
            <person name="Xu J."/>
            <person name="Martin F.M."/>
        </authorList>
    </citation>
    <scope>NUCLEOTIDE SEQUENCE</scope>
    <source>
        <strain evidence="1">ATCC 28755</strain>
    </source>
</reference>
<comment type="caution">
    <text evidence="1">The sequence shown here is derived from an EMBL/GenBank/DDBJ whole genome shotgun (WGS) entry which is preliminary data.</text>
</comment>
<keyword evidence="1" id="KW-0378">Hydrolase</keyword>